<feature type="transmembrane region" description="Helical" evidence="7">
    <location>
        <begin position="165"/>
        <end position="186"/>
    </location>
</feature>
<evidence type="ECO:0000256" key="4">
    <source>
        <dbReference type="ARBA" id="ARBA00022989"/>
    </source>
</evidence>
<evidence type="ECO:0000313" key="9">
    <source>
        <dbReference type="EMBL" id="QUI23602.1"/>
    </source>
</evidence>
<evidence type="ECO:0000256" key="6">
    <source>
        <dbReference type="ARBA" id="ARBA00034125"/>
    </source>
</evidence>
<keyword evidence="3 7" id="KW-0812">Transmembrane</keyword>
<gene>
    <name evidence="9" type="ORF">HZI73_15475</name>
</gene>
<protein>
    <submittedName>
        <fullName evidence="9">Threonine/serine exporter family protein</fullName>
    </submittedName>
</protein>
<dbReference type="RefSeq" id="WP_212694287.1">
    <property type="nucleotide sequence ID" value="NZ_CP058649.1"/>
</dbReference>
<evidence type="ECO:0000259" key="8">
    <source>
        <dbReference type="Pfam" id="PF06738"/>
    </source>
</evidence>
<keyword evidence="2" id="KW-1003">Cell membrane</keyword>
<dbReference type="PANTHER" id="PTHR34390:SF2">
    <property type="entry name" value="SUCCINATE TRANSPORTER SUBUNIT YJJP-RELATED"/>
    <property type="match status" value="1"/>
</dbReference>
<feature type="transmembrane region" description="Helical" evidence="7">
    <location>
        <begin position="192"/>
        <end position="210"/>
    </location>
</feature>
<feature type="domain" description="Threonine/serine exporter-like N-terminal" evidence="8">
    <location>
        <begin position="9"/>
        <end position="248"/>
    </location>
</feature>
<keyword evidence="5 7" id="KW-0472">Membrane</keyword>
<dbReference type="GO" id="GO:0005886">
    <property type="term" value="C:plasma membrane"/>
    <property type="evidence" value="ECO:0007669"/>
    <property type="project" value="UniProtKB-SubCell"/>
</dbReference>
<feature type="transmembrane region" description="Helical" evidence="7">
    <location>
        <begin position="116"/>
        <end position="134"/>
    </location>
</feature>
<dbReference type="PANTHER" id="PTHR34390">
    <property type="entry name" value="UPF0442 PROTEIN YJJB-RELATED"/>
    <property type="match status" value="1"/>
</dbReference>
<feature type="transmembrane region" description="Helical" evidence="7">
    <location>
        <begin position="231"/>
        <end position="252"/>
    </location>
</feature>
<evidence type="ECO:0000256" key="7">
    <source>
        <dbReference type="SAM" id="Phobius"/>
    </source>
</evidence>
<evidence type="ECO:0000256" key="3">
    <source>
        <dbReference type="ARBA" id="ARBA00022692"/>
    </source>
</evidence>
<dbReference type="GO" id="GO:0015744">
    <property type="term" value="P:succinate transport"/>
    <property type="evidence" value="ECO:0007669"/>
    <property type="project" value="TreeGrafter"/>
</dbReference>
<keyword evidence="4 7" id="KW-1133">Transmembrane helix</keyword>
<comment type="subcellular location">
    <subcellularLocation>
        <location evidence="1">Cell membrane</location>
        <topology evidence="1">Multi-pass membrane protein</topology>
    </subcellularLocation>
</comment>
<dbReference type="Pfam" id="PF06738">
    <property type="entry name" value="ThrE"/>
    <property type="match status" value="1"/>
</dbReference>
<feature type="transmembrane region" description="Helical" evidence="7">
    <location>
        <begin position="140"/>
        <end position="158"/>
    </location>
</feature>
<name>A0A8J8MLI0_9FIRM</name>
<dbReference type="AlphaFoldDB" id="A0A8J8MLI0"/>
<dbReference type="Proteomes" id="UP000683246">
    <property type="component" value="Chromosome"/>
</dbReference>
<evidence type="ECO:0000256" key="2">
    <source>
        <dbReference type="ARBA" id="ARBA00022475"/>
    </source>
</evidence>
<dbReference type="GO" id="GO:0022857">
    <property type="term" value="F:transmembrane transporter activity"/>
    <property type="evidence" value="ECO:0007669"/>
    <property type="project" value="InterPro"/>
</dbReference>
<dbReference type="InterPro" id="IPR010619">
    <property type="entry name" value="ThrE-like_N"/>
</dbReference>
<proteinExistence type="inferred from homology"/>
<evidence type="ECO:0000256" key="5">
    <source>
        <dbReference type="ARBA" id="ARBA00023136"/>
    </source>
</evidence>
<dbReference type="KEGG" id="vpy:HZI73_15475"/>
<comment type="similarity">
    <text evidence="6">Belongs to the ThrE exporter (TC 2.A.79) family.</text>
</comment>
<keyword evidence="10" id="KW-1185">Reference proteome</keyword>
<reference evidence="9" key="1">
    <citation type="submission" date="2020-07" db="EMBL/GenBank/DDBJ databases">
        <title>Vallitalea pronyensis genome.</title>
        <authorList>
            <person name="Postec A."/>
        </authorList>
    </citation>
    <scope>NUCLEOTIDE SEQUENCE</scope>
    <source>
        <strain evidence="9">FatNI3</strain>
    </source>
</reference>
<dbReference type="EMBL" id="CP058649">
    <property type="protein sequence ID" value="QUI23602.1"/>
    <property type="molecule type" value="Genomic_DNA"/>
</dbReference>
<dbReference type="InterPro" id="IPR050539">
    <property type="entry name" value="ThrE_Dicarb/AminoAcid_Exp"/>
</dbReference>
<evidence type="ECO:0000256" key="1">
    <source>
        <dbReference type="ARBA" id="ARBA00004651"/>
    </source>
</evidence>
<organism evidence="9 10">
    <name type="scientific">Vallitalea pronyensis</name>
    <dbReference type="NCBI Taxonomy" id="1348613"/>
    <lineage>
        <taxon>Bacteria</taxon>
        <taxon>Bacillati</taxon>
        <taxon>Bacillota</taxon>
        <taxon>Clostridia</taxon>
        <taxon>Lachnospirales</taxon>
        <taxon>Vallitaleaceae</taxon>
        <taxon>Vallitalea</taxon>
    </lineage>
</organism>
<evidence type="ECO:0000313" key="10">
    <source>
        <dbReference type="Proteomes" id="UP000683246"/>
    </source>
</evidence>
<sequence>MNYKLLFKFALLAGDIMLKNGAETYRVEDTINRILRTSHFRVIESFVTPTGIMATLDDPSIDMITYVRRIDKRTINLSKVELTNDISRQYCQGNLTIEEAYEELLTVNKKPTYSKITLFIAYGLVAGFFTLVFEGHYLDAIVATVIGCSLALIHFLFRRYELNKFFYDIVGGSVIALMAILLTKVIPFGMDMNVIIIGSIMPLVPGVAFTNAIRDTIEGNLVSGVSRAVEALIVAASIATGVGVMLKIYYMLQGGVGL</sequence>
<accession>A0A8J8MLI0</accession>